<evidence type="ECO:0008006" key="3">
    <source>
        <dbReference type="Google" id="ProtNLM"/>
    </source>
</evidence>
<protein>
    <recommendedName>
        <fullName evidence="3">Ketol-acid reductoisomerase</fullName>
    </recommendedName>
</protein>
<name>A0A2G4EXI4_9CYAN</name>
<sequence>MPKRNVIPLLLLVTALFITYGDSWKFLPKPARNASVTSRKFLLGLWPSWVKPKDLNQQRQRELDELQKTPTPNR</sequence>
<evidence type="ECO:0000313" key="2">
    <source>
        <dbReference type="Proteomes" id="UP000226442"/>
    </source>
</evidence>
<comment type="caution">
    <text evidence="1">The sequence shown here is derived from an EMBL/GenBank/DDBJ whole genome shotgun (WGS) entry which is preliminary data.</text>
</comment>
<proteinExistence type="predicted"/>
<accession>A0A2G4EXI4</accession>
<gene>
    <name evidence="1" type="ORF">CP500_017485</name>
</gene>
<evidence type="ECO:0000313" key="1">
    <source>
        <dbReference type="EMBL" id="PHX54186.1"/>
    </source>
</evidence>
<keyword evidence="2" id="KW-1185">Reference proteome</keyword>
<reference evidence="1" key="1">
    <citation type="submission" date="2017-10" db="EMBL/GenBank/DDBJ databases">
        <title>Draft genome sequence of the planktic cyanobacteria Tychonema bourrellyi isolated from alpine lentic freshwater.</title>
        <authorList>
            <person name="Tett A."/>
            <person name="Armanini F."/>
            <person name="Asnicar F."/>
            <person name="Boscaini A."/>
            <person name="Pasolli E."/>
            <person name="Zolfo M."/>
            <person name="Donati C."/>
            <person name="Salmaso N."/>
            <person name="Segata N."/>
        </authorList>
    </citation>
    <scope>NUCLEOTIDE SEQUENCE</scope>
    <source>
        <strain evidence="1">FEM_GT703</strain>
    </source>
</reference>
<dbReference type="EMBL" id="NXIB02000117">
    <property type="protein sequence ID" value="PHX54186.1"/>
    <property type="molecule type" value="Genomic_DNA"/>
</dbReference>
<organism evidence="1 2">
    <name type="scientific">Tychonema bourrellyi FEM_GT703</name>
    <dbReference type="NCBI Taxonomy" id="2040638"/>
    <lineage>
        <taxon>Bacteria</taxon>
        <taxon>Bacillati</taxon>
        <taxon>Cyanobacteriota</taxon>
        <taxon>Cyanophyceae</taxon>
        <taxon>Oscillatoriophycideae</taxon>
        <taxon>Oscillatoriales</taxon>
        <taxon>Microcoleaceae</taxon>
        <taxon>Tychonema</taxon>
    </lineage>
</organism>
<dbReference type="OrthoDB" id="467406at2"/>
<dbReference type="RefSeq" id="WP_096829875.1">
    <property type="nucleotide sequence ID" value="NZ_NXIB02000117.1"/>
</dbReference>
<dbReference type="AlphaFoldDB" id="A0A2G4EXI4"/>
<dbReference type="Proteomes" id="UP000226442">
    <property type="component" value="Unassembled WGS sequence"/>
</dbReference>